<evidence type="ECO:0000313" key="1">
    <source>
        <dbReference type="EMBL" id="OMO52675.1"/>
    </source>
</evidence>
<dbReference type="Proteomes" id="UP000188268">
    <property type="component" value="Unassembled WGS sequence"/>
</dbReference>
<accession>A0A1R3G3M3</accession>
<organism evidence="1 2">
    <name type="scientific">Corchorus capsularis</name>
    <name type="common">Jute</name>
    <dbReference type="NCBI Taxonomy" id="210143"/>
    <lineage>
        <taxon>Eukaryota</taxon>
        <taxon>Viridiplantae</taxon>
        <taxon>Streptophyta</taxon>
        <taxon>Embryophyta</taxon>
        <taxon>Tracheophyta</taxon>
        <taxon>Spermatophyta</taxon>
        <taxon>Magnoliopsida</taxon>
        <taxon>eudicotyledons</taxon>
        <taxon>Gunneridae</taxon>
        <taxon>Pentapetalae</taxon>
        <taxon>rosids</taxon>
        <taxon>malvids</taxon>
        <taxon>Malvales</taxon>
        <taxon>Malvaceae</taxon>
        <taxon>Grewioideae</taxon>
        <taxon>Apeibeae</taxon>
        <taxon>Corchorus</taxon>
    </lineage>
</organism>
<evidence type="ECO:0000313" key="2">
    <source>
        <dbReference type="Proteomes" id="UP000188268"/>
    </source>
</evidence>
<feature type="non-terminal residue" evidence="1">
    <location>
        <position position="57"/>
    </location>
</feature>
<dbReference type="EMBL" id="AWWV01015464">
    <property type="protein sequence ID" value="OMO52675.1"/>
    <property type="molecule type" value="Genomic_DNA"/>
</dbReference>
<sequence length="57" mass="6627">MYLCSNLLCLISKTNEIIHVLYAIFKFILCDLVFPQAGEFNGEEFKVKKEMHLKESS</sequence>
<dbReference type="AlphaFoldDB" id="A0A1R3G3M3"/>
<name>A0A1R3G3M3_COCAP</name>
<gene>
    <name evidence="1" type="ORF">CCACVL1_29118</name>
</gene>
<comment type="caution">
    <text evidence="1">The sequence shown here is derived from an EMBL/GenBank/DDBJ whole genome shotgun (WGS) entry which is preliminary data.</text>
</comment>
<dbReference type="Gramene" id="OMO52675">
    <property type="protein sequence ID" value="OMO52675"/>
    <property type="gene ID" value="CCACVL1_29118"/>
</dbReference>
<protein>
    <submittedName>
        <fullName evidence="1">Uncharacterized protein</fullName>
    </submittedName>
</protein>
<reference evidence="1 2" key="1">
    <citation type="submission" date="2013-09" db="EMBL/GenBank/DDBJ databases">
        <title>Corchorus capsularis genome sequencing.</title>
        <authorList>
            <person name="Alam M."/>
            <person name="Haque M.S."/>
            <person name="Islam M.S."/>
            <person name="Emdad E.M."/>
            <person name="Islam M.M."/>
            <person name="Ahmed B."/>
            <person name="Halim A."/>
            <person name="Hossen Q.M.M."/>
            <person name="Hossain M.Z."/>
            <person name="Ahmed R."/>
            <person name="Khan M.M."/>
            <person name="Islam R."/>
            <person name="Rashid M.M."/>
            <person name="Khan S.A."/>
            <person name="Rahman M.S."/>
            <person name="Alam M."/>
        </authorList>
    </citation>
    <scope>NUCLEOTIDE SEQUENCE [LARGE SCALE GENOMIC DNA]</scope>
    <source>
        <strain evidence="2">cv. CVL-1</strain>
        <tissue evidence="1">Whole seedling</tissue>
    </source>
</reference>
<keyword evidence="2" id="KW-1185">Reference proteome</keyword>
<proteinExistence type="predicted"/>